<evidence type="ECO:0000313" key="1">
    <source>
        <dbReference type="EMBL" id="ONU76321.1"/>
    </source>
</evidence>
<sequence>MANIKYFSDFNGSSVELLWSTVTTMDNRDFAEQFPGVKGYRSDGYSKWVGRVAYGEPYLPITRKIEYKQNPSLHDCNSKCLNGKHNGVCECRCGGKNHGRGMFSRLLNKD</sequence>
<evidence type="ECO:0000313" key="2">
    <source>
        <dbReference type="Proteomes" id="UP000188543"/>
    </source>
</evidence>
<gene>
    <name evidence="1" type="ORF">A8E72_33970</name>
</gene>
<proteinExistence type="predicted"/>
<dbReference type="Proteomes" id="UP000188543">
    <property type="component" value="Unassembled WGS sequence"/>
</dbReference>
<protein>
    <submittedName>
        <fullName evidence="1">Uncharacterized protein</fullName>
    </submittedName>
</protein>
<comment type="caution">
    <text evidence="1">The sequence shown here is derived from an EMBL/GenBank/DDBJ whole genome shotgun (WGS) entry which is preliminary data.</text>
</comment>
<accession>A0A1V2VTV5</accession>
<name>A0A1V2VTV5_9BURK</name>
<reference evidence="1 2" key="1">
    <citation type="submission" date="2016-08" db="EMBL/GenBank/DDBJ databases">
        <authorList>
            <person name="Seilhamer J.J."/>
        </authorList>
    </citation>
    <scope>NUCLEOTIDE SEQUENCE [LARGE SCALE GENOMIC DNA]</scope>
    <source>
        <strain evidence="1 2">VC14762</strain>
    </source>
</reference>
<dbReference type="AlphaFoldDB" id="A0A1V2VTV5"/>
<dbReference type="RefSeq" id="WP_077176781.1">
    <property type="nucleotide sequence ID" value="NZ_MUTB01000172.1"/>
</dbReference>
<dbReference type="EMBL" id="MUTJ01000100">
    <property type="protein sequence ID" value="ONU76321.1"/>
    <property type="molecule type" value="Genomic_DNA"/>
</dbReference>
<organism evidence="1 2">
    <name type="scientific">Burkholderia cenocepacia</name>
    <dbReference type="NCBI Taxonomy" id="95486"/>
    <lineage>
        <taxon>Bacteria</taxon>
        <taxon>Pseudomonadati</taxon>
        <taxon>Pseudomonadota</taxon>
        <taxon>Betaproteobacteria</taxon>
        <taxon>Burkholderiales</taxon>
        <taxon>Burkholderiaceae</taxon>
        <taxon>Burkholderia</taxon>
        <taxon>Burkholderia cepacia complex</taxon>
    </lineage>
</organism>